<evidence type="ECO:0000256" key="4">
    <source>
        <dbReference type="ARBA" id="ARBA00022824"/>
    </source>
</evidence>
<dbReference type="HOGENOM" id="CLU_051898_2_0_1"/>
<evidence type="ECO:0000256" key="8">
    <source>
        <dbReference type="SAM" id="MobiDB-lite"/>
    </source>
</evidence>
<dbReference type="EMBL" id="KN818360">
    <property type="protein sequence ID" value="KIL57692.1"/>
    <property type="molecule type" value="Genomic_DNA"/>
</dbReference>
<organism evidence="9 10">
    <name type="scientific">Amanita muscaria (strain Koide BX008)</name>
    <dbReference type="NCBI Taxonomy" id="946122"/>
    <lineage>
        <taxon>Eukaryota</taxon>
        <taxon>Fungi</taxon>
        <taxon>Dikarya</taxon>
        <taxon>Basidiomycota</taxon>
        <taxon>Agaricomycotina</taxon>
        <taxon>Agaricomycetes</taxon>
        <taxon>Agaricomycetidae</taxon>
        <taxon>Agaricales</taxon>
        <taxon>Pluteineae</taxon>
        <taxon>Amanitaceae</taxon>
        <taxon>Amanita</taxon>
    </lineage>
</organism>
<evidence type="ECO:0000313" key="9">
    <source>
        <dbReference type="EMBL" id="KIL57692.1"/>
    </source>
</evidence>
<evidence type="ECO:0000256" key="6">
    <source>
        <dbReference type="ARBA" id="ARBA00023136"/>
    </source>
</evidence>
<keyword evidence="5 7" id="KW-1133">Transmembrane helix</keyword>
<keyword evidence="10" id="KW-1185">Reference proteome</keyword>
<dbReference type="InterPro" id="IPR035952">
    <property type="entry name" value="Rhomboid-like_sf"/>
</dbReference>
<evidence type="ECO:0000313" key="10">
    <source>
        <dbReference type="Proteomes" id="UP000054549"/>
    </source>
</evidence>
<dbReference type="SUPFAM" id="SSF144091">
    <property type="entry name" value="Rhomboid-like"/>
    <property type="match status" value="1"/>
</dbReference>
<feature type="transmembrane region" description="Helical" evidence="7">
    <location>
        <begin position="70"/>
        <end position="92"/>
    </location>
</feature>
<dbReference type="GO" id="GO:0005789">
    <property type="term" value="C:endoplasmic reticulum membrane"/>
    <property type="evidence" value="ECO:0007669"/>
    <property type="project" value="UniProtKB-SubCell"/>
</dbReference>
<sequence length="268" mass="29143">MDQFVAEIRKIPPVTRFLCFSSLGVTIPVLMKLVHPYKIIFIHQLVTKRMEASCAHLVCNRISQFHTCQIWRIFTSFFLGSGGINYVFELVMLYRTADQLESGPFARRSADFAWQLILVGGAIILACLPLGAAIFTRPLLVALTYLSSALAPPGAQTSLLGLLTLPVKFMPYIMIAMDFLMGGPAAAAQGIAGAVVGHLWWWTMWAAEGGQRPMLETYARAPGWLRSLVGDGNGPVGGAGVHVIPPRQPAAARPRTGHSWGSGRRLGT</sequence>
<dbReference type="AlphaFoldDB" id="A0A0C2W913"/>
<keyword evidence="6 7" id="KW-0472">Membrane</keyword>
<feature type="region of interest" description="Disordered" evidence="8">
    <location>
        <begin position="245"/>
        <end position="268"/>
    </location>
</feature>
<accession>A0A0C2W913</accession>
<evidence type="ECO:0000256" key="2">
    <source>
        <dbReference type="ARBA" id="ARBA00008917"/>
    </source>
</evidence>
<dbReference type="InterPro" id="IPR007599">
    <property type="entry name" value="DER1"/>
</dbReference>
<dbReference type="OrthoDB" id="1716531at2759"/>
<evidence type="ECO:0000256" key="3">
    <source>
        <dbReference type="ARBA" id="ARBA00022692"/>
    </source>
</evidence>
<evidence type="ECO:0000256" key="5">
    <source>
        <dbReference type="ARBA" id="ARBA00022989"/>
    </source>
</evidence>
<dbReference type="STRING" id="946122.A0A0C2W913"/>
<keyword evidence="3 7" id="KW-0812">Transmembrane</keyword>
<dbReference type="Pfam" id="PF04511">
    <property type="entry name" value="DER1"/>
    <property type="match status" value="1"/>
</dbReference>
<dbReference type="InParanoid" id="A0A0C2W913"/>
<protein>
    <recommendedName>
        <fullName evidence="7">Derlin</fullName>
    </recommendedName>
</protein>
<comment type="subcellular location">
    <subcellularLocation>
        <location evidence="1 7">Endoplasmic reticulum membrane</location>
        <topology evidence="1 7">Multi-pass membrane protein</topology>
    </subcellularLocation>
</comment>
<feature type="compositionally biased region" description="Low complexity" evidence="8">
    <location>
        <begin position="245"/>
        <end position="254"/>
    </location>
</feature>
<dbReference type="GO" id="GO:0006950">
    <property type="term" value="P:response to stress"/>
    <property type="evidence" value="ECO:0007669"/>
    <property type="project" value="UniProtKB-ARBA"/>
</dbReference>
<feature type="transmembrane region" description="Helical" evidence="7">
    <location>
        <begin position="112"/>
        <end position="135"/>
    </location>
</feature>
<feature type="transmembrane region" description="Helical" evidence="7">
    <location>
        <begin position="142"/>
        <end position="163"/>
    </location>
</feature>
<proteinExistence type="inferred from homology"/>
<evidence type="ECO:0000256" key="7">
    <source>
        <dbReference type="RuleBase" id="RU363059"/>
    </source>
</evidence>
<name>A0A0C2W913_AMAMK</name>
<reference evidence="9 10" key="1">
    <citation type="submission" date="2014-04" db="EMBL/GenBank/DDBJ databases">
        <title>Evolutionary Origins and Diversification of the Mycorrhizal Mutualists.</title>
        <authorList>
            <consortium name="DOE Joint Genome Institute"/>
            <consortium name="Mycorrhizal Genomics Consortium"/>
            <person name="Kohler A."/>
            <person name="Kuo A."/>
            <person name="Nagy L.G."/>
            <person name="Floudas D."/>
            <person name="Copeland A."/>
            <person name="Barry K.W."/>
            <person name="Cichocki N."/>
            <person name="Veneault-Fourrey C."/>
            <person name="LaButti K."/>
            <person name="Lindquist E.A."/>
            <person name="Lipzen A."/>
            <person name="Lundell T."/>
            <person name="Morin E."/>
            <person name="Murat C."/>
            <person name="Riley R."/>
            <person name="Ohm R."/>
            <person name="Sun H."/>
            <person name="Tunlid A."/>
            <person name="Henrissat B."/>
            <person name="Grigoriev I.V."/>
            <person name="Hibbett D.S."/>
            <person name="Martin F."/>
        </authorList>
    </citation>
    <scope>NUCLEOTIDE SEQUENCE [LARGE SCALE GENOMIC DNA]</scope>
    <source>
        <strain evidence="9 10">Koide BX008</strain>
    </source>
</reference>
<comment type="function">
    <text evidence="7">May be involved in the degradation of misfolded endoplasmic reticulum (ER) luminal proteins.</text>
</comment>
<dbReference type="PANTHER" id="PTHR11009">
    <property type="entry name" value="DER1-LIKE PROTEIN, DERLIN"/>
    <property type="match status" value="1"/>
</dbReference>
<feature type="transmembrane region" description="Helical" evidence="7">
    <location>
        <begin position="169"/>
        <end position="202"/>
    </location>
</feature>
<gene>
    <name evidence="9" type="ORF">M378DRAFT_87507</name>
</gene>
<comment type="similarity">
    <text evidence="2 7">Belongs to the derlin family.</text>
</comment>
<dbReference type="Proteomes" id="UP000054549">
    <property type="component" value="Unassembled WGS sequence"/>
</dbReference>
<keyword evidence="4 7" id="KW-0256">Endoplasmic reticulum</keyword>
<evidence type="ECO:0000256" key="1">
    <source>
        <dbReference type="ARBA" id="ARBA00004477"/>
    </source>
</evidence>